<dbReference type="KEGG" id="vcn:VOLCADRAFT_95508"/>
<keyword evidence="3" id="KW-1185">Reference proteome</keyword>
<sequence>MLRIPKTLKPGCFRVSDIRRSIQRNRIRIYSAPVSHNTVRGGGGGGGGARKTVLGPRAHRDVPPPQGGAAGDVQQQQQEEEEVDRPGWNKMGFSPYRHPDSSSSQGP</sequence>
<gene>
    <name evidence="2" type="ORF">VOLCADRAFT_95508</name>
</gene>
<dbReference type="AlphaFoldDB" id="D8U7N3"/>
<dbReference type="EMBL" id="GL378365">
    <property type="protein sequence ID" value="EFJ44264.1"/>
    <property type="molecule type" value="Genomic_DNA"/>
</dbReference>
<organism evidence="3">
    <name type="scientific">Volvox carteri f. nagariensis</name>
    <dbReference type="NCBI Taxonomy" id="3068"/>
    <lineage>
        <taxon>Eukaryota</taxon>
        <taxon>Viridiplantae</taxon>
        <taxon>Chlorophyta</taxon>
        <taxon>core chlorophytes</taxon>
        <taxon>Chlorophyceae</taxon>
        <taxon>CS clade</taxon>
        <taxon>Chlamydomonadales</taxon>
        <taxon>Volvocaceae</taxon>
        <taxon>Volvox</taxon>
    </lineage>
</organism>
<dbReference type="GeneID" id="9626171"/>
<evidence type="ECO:0000256" key="1">
    <source>
        <dbReference type="SAM" id="MobiDB-lite"/>
    </source>
</evidence>
<dbReference type="RefSeq" id="XP_002954623.1">
    <property type="nucleotide sequence ID" value="XM_002954577.1"/>
</dbReference>
<feature type="compositionally biased region" description="Gly residues" evidence="1">
    <location>
        <begin position="40"/>
        <end position="49"/>
    </location>
</feature>
<dbReference type="Proteomes" id="UP000001058">
    <property type="component" value="Unassembled WGS sequence"/>
</dbReference>
<proteinExistence type="predicted"/>
<evidence type="ECO:0000313" key="3">
    <source>
        <dbReference type="Proteomes" id="UP000001058"/>
    </source>
</evidence>
<name>D8U7N3_VOLCA</name>
<protein>
    <submittedName>
        <fullName evidence="2">Uncharacterized protein</fullName>
    </submittedName>
</protein>
<feature type="region of interest" description="Disordered" evidence="1">
    <location>
        <begin position="33"/>
        <end position="107"/>
    </location>
</feature>
<evidence type="ECO:0000313" key="2">
    <source>
        <dbReference type="EMBL" id="EFJ44264.1"/>
    </source>
</evidence>
<reference evidence="2 3" key="1">
    <citation type="journal article" date="2010" name="Science">
        <title>Genomic analysis of organismal complexity in the multicellular green alga Volvox carteri.</title>
        <authorList>
            <person name="Prochnik S.E."/>
            <person name="Umen J."/>
            <person name="Nedelcu A.M."/>
            <person name="Hallmann A."/>
            <person name="Miller S.M."/>
            <person name="Nishii I."/>
            <person name="Ferris P."/>
            <person name="Kuo A."/>
            <person name="Mitros T."/>
            <person name="Fritz-Laylin L.K."/>
            <person name="Hellsten U."/>
            <person name="Chapman J."/>
            <person name="Simakov O."/>
            <person name="Rensing S.A."/>
            <person name="Terry A."/>
            <person name="Pangilinan J."/>
            <person name="Kapitonov V."/>
            <person name="Jurka J."/>
            <person name="Salamov A."/>
            <person name="Shapiro H."/>
            <person name="Schmutz J."/>
            <person name="Grimwood J."/>
            <person name="Lindquist E."/>
            <person name="Lucas S."/>
            <person name="Grigoriev I.V."/>
            <person name="Schmitt R."/>
            <person name="Kirk D."/>
            <person name="Rokhsar D.S."/>
        </authorList>
    </citation>
    <scope>NUCLEOTIDE SEQUENCE [LARGE SCALE GENOMIC DNA]</scope>
    <source>
        <strain evidence="3">f. Nagariensis / Eve</strain>
    </source>
</reference>
<dbReference type="InParanoid" id="D8U7N3"/>
<accession>D8U7N3</accession>